<dbReference type="EMBL" id="JAVFKY010000004">
    <property type="protein sequence ID" value="KAK5577490.1"/>
    <property type="molecule type" value="Genomic_DNA"/>
</dbReference>
<feature type="signal peptide" evidence="1">
    <location>
        <begin position="1"/>
        <end position="17"/>
    </location>
</feature>
<keyword evidence="1" id="KW-0732">Signal</keyword>
<dbReference type="Proteomes" id="UP001344447">
    <property type="component" value="Unassembled WGS sequence"/>
</dbReference>
<evidence type="ECO:0000313" key="2">
    <source>
        <dbReference type="EMBL" id="KAK5577490.1"/>
    </source>
</evidence>
<reference evidence="2 3" key="1">
    <citation type="submission" date="2023-11" db="EMBL/GenBank/DDBJ databases">
        <title>Dfirmibasis_genome.</title>
        <authorList>
            <person name="Edelbroek B."/>
            <person name="Kjellin J."/>
            <person name="Jerlstrom-Hultqvist J."/>
            <person name="Soderbom F."/>
        </authorList>
    </citation>
    <scope>NUCLEOTIDE SEQUENCE [LARGE SCALE GENOMIC DNA]</scope>
    <source>
        <strain evidence="2 3">TNS-C-14</strain>
    </source>
</reference>
<accession>A0AAN7YYP7</accession>
<evidence type="ECO:0000256" key="1">
    <source>
        <dbReference type="SAM" id="SignalP"/>
    </source>
</evidence>
<evidence type="ECO:0000313" key="3">
    <source>
        <dbReference type="Proteomes" id="UP001344447"/>
    </source>
</evidence>
<dbReference type="AlphaFoldDB" id="A0AAN7YYP7"/>
<gene>
    <name evidence="2" type="ORF">RB653_002431</name>
</gene>
<keyword evidence="3" id="KW-1185">Reference proteome</keyword>
<name>A0AAN7YYP7_9MYCE</name>
<proteinExistence type="predicted"/>
<feature type="chain" id="PRO_5043023844" evidence="1">
    <location>
        <begin position="18"/>
        <end position="54"/>
    </location>
</feature>
<organism evidence="2 3">
    <name type="scientific">Dictyostelium firmibasis</name>
    <dbReference type="NCBI Taxonomy" id="79012"/>
    <lineage>
        <taxon>Eukaryota</taxon>
        <taxon>Amoebozoa</taxon>
        <taxon>Evosea</taxon>
        <taxon>Eumycetozoa</taxon>
        <taxon>Dictyostelia</taxon>
        <taxon>Dictyosteliales</taxon>
        <taxon>Dictyosteliaceae</taxon>
        <taxon>Dictyostelium</taxon>
    </lineage>
</organism>
<sequence>MKLNAFHIAIVIIIVSAFSVSSEEQSNADIEYTECLRFCPYYDESLCKDKCKDV</sequence>
<protein>
    <submittedName>
        <fullName evidence="2">Uncharacterized protein</fullName>
    </submittedName>
</protein>
<comment type="caution">
    <text evidence="2">The sequence shown here is derived from an EMBL/GenBank/DDBJ whole genome shotgun (WGS) entry which is preliminary data.</text>
</comment>